<dbReference type="AlphaFoldDB" id="A0A0S2W5V8"/>
<evidence type="ECO:0000259" key="6">
    <source>
        <dbReference type="Pfam" id="PF02631"/>
    </source>
</evidence>
<dbReference type="GO" id="GO:0005737">
    <property type="term" value="C:cytoplasm"/>
    <property type="evidence" value="ECO:0007669"/>
    <property type="project" value="UniProtKB-SubCell"/>
</dbReference>
<dbReference type="STRING" id="1297617.IB211_02267c"/>
<comment type="similarity">
    <text evidence="2 5">Belongs to the RecX family.</text>
</comment>
<dbReference type="KEGG" id="ibu:IB211_02267c"/>
<dbReference type="InterPro" id="IPR036388">
    <property type="entry name" value="WH-like_DNA-bd_sf"/>
</dbReference>
<name>A0A0S2W5V8_9FIRM</name>
<dbReference type="Pfam" id="PF21982">
    <property type="entry name" value="RecX_HTH1"/>
    <property type="match status" value="1"/>
</dbReference>
<dbReference type="PANTHER" id="PTHR33602:SF1">
    <property type="entry name" value="REGULATORY PROTEIN RECX FAMILY PROTEIN"/>
    <property type="match status" value="1"/>
</dbReference>
<reference evidence="9" key="2">
    <citation type="submission" date="2015-04" db="EMBL/GenBank/DDBJ databases">
        <title>A butyrogenic pathway from the amino acid lysine in a human gut commensal.</title>
        <authorList>
            <person name="de Vos W.M."/>
            <person name="Bui N.T.P."/>
            <person name="Plugge C.M."/>
            <person name="Ritari J."/>
        </authorList>
    </citation>
    <scope>NUCLEOTIDE SEQUENCE [LARGE SCALE GENOMIC DNA]</scope>
    <source>
        <strain evidence="9">AF211</strain>
    </source>
</reference>
<feature type="domain" description="RecX first three-helical" evidence="7">
    <location>
        <begin position="62"/>
        <end position="100"/>
    </location>
</feature>
<evidence type="ECO:0000256" key="5">
    <source>
        <dbReference type="HAMAP-Rule" id="MF_01114"/>
    </source>
</evidence>
<evidence type="ECO:0000313" key="9">
    <source>
        <dbReference type="Proteomes" id="UP000064844"/>
    </source>
</evidence>
<evidence type="ECO:0000256" key="1">
    <source>
        <dbReference type="ARBA" id="ARBA00004496"/>
    </source>
</evidence>
<accession>A0A0S2W5V8</accession>
<comment type="subcellular location">
    <subcellularLocation>
        <location evidence="1 5">Cytoplasm</location>
    </subcellularLocation>
</comment>
<dbReference type="PANTHER" id="PTHR33602">
    <property type="entry name" value="REGULATORY PROTEIN RECX FAMILY PROTEIN"/>
    <property type="match status" value="1"/>
</dbReference>
<sequence length="206" mass="23315">MKISKLEPSKRKKGRFLIHLESGDILRVGENEMADFALYTGLELSEAQLAALRAASRERALREKALNALTDRPMSRKELTDRLKSWEAGQEEAEGVADWLESLGLLNDEEYAKSLVRHYAAKGYGPYKLRDELYRRGIPKPYWEDALQEAEDPAEIIDALLRRRLGGGAADQKALKRASDALARRGYSWGDIHAGLRRYGAEIEEE</sequence>
<comment type="function">
    <text evidence="5">Modulates RecA activity.</text>
</comment>
<dbReference type="GO" id="GO:0006282">
    <property type="term" value="P:regulation of DNA repair"/>
    <property type="evidence" value="ECO:0007669"/>
    <property type="project" value="UniProtKB-UniRule"/>
</dbReference>
<dbReference type="InterPro" id="IPR003783">
    <property type="entry name" value="Regulatory_RecX"/>
</dbReference>
<protein>
    <recommendedName>
        <fullName evidence="3 5">Regulatory protein RecX</fullName>
    </recommendedName>
</protein>
<evidence type="ECO:0000259" key="7">
    <source>
        <dbReference type="Pfam" id="PF21982"/>
    </source>
</evidence>
<feature type="domain" description="RecX second three-helical" evidence="6">
    <location>
        <begin position="107"/>
        <end position="147"/>
    </location>
</feature>
<evidence type="ECO:0000256" key="4">
    <source>
        <dbReference type="ARBA" id="ARBA00022490"/>
    </source>
</evidence>
<organism evidence="8 9">
    <name type="scientific">Intestinimonas butyriciproducens</name>
    <dbReference type="NCBI Taxonomy" id="1297617"/>
    <lineage>
        <taxon>Bacteria</taxon>
        <taxon>Bacillati</taxon>
        <taxon>Bacillota</taxon>
        <taxon>Clostridia</taxon>
        <taxon>Eubacteriales</taxon>
        <taxon>Intestinimonas</taxon>
    </lineage>
</organism>
<proteinExistence type="inferred from homology"/>
<dbReference type="InterPro" id="IPR053926">
    <property type="entry name" value="RecX_HTH_1st"/>
</dbReference>
<reference evidence="8 9" key="1">
    <citation type="journal article" date="2015" name="Nat. Commun.">
        <title>Production of butyrate from lysine and the Amadori product fructoselysine by a human gut commensal.</title>
        <authorList>
            <person name="Bui T.P."/>
            <person name="Ritari J."/>
            <person name="Boeren S."/>
            <person name="de Waard P."/>
            <person name="Plugge C.M."/>
            <person name="de Vos W.M."/>
        </authorList>
    </citation>
    <scope>NUCLEOTIDE SEQUENCE [LARGE SCALE GENOMIC DNA]</scope>
    <source>
        <strain evidence="8 9">AF211</strain>
    </source>
</reference>
<dbReference type="InterPro" id="IPR053924">
    <property type="entry name" value="RecX_HTH_2nd"/>
</dbReference>
<keyword evidence="9" id="KW-1185">Reference proteome</keyword>
<evidence type="ECO:0000256" key="2">
    <source>
        <dbReference type="ARBA" id="ARBA00009695"/>
    </source>
</evidence>
<gene>
    <name evidence="5" type="primary">recX</name>
    <name evidence="8" type="ORF">IB211_02267c</name>
</gene>
<keyword evidence="4 5" id="KW-0963">Cytoplasm</keyword>
<evidence type="ECO:0000256" key="3">
    <source>
        <dbReference type="ARBA" id="ARBA00018111"/>
    </source>
</evidence>
<dbReference type="eggNOG" id="COG2137">
    <property type="taxonomic scope" value="Bacteria"/>
</dbReference>
<dbReference type="Gene3D" id="1.10.10.10">
    <property type="entry name" value="Winged helix-like DNA-binding domain superfamily/Winged helix DNA-binding domain"/>
    <property type="match status" value="2"/>
</dbReference>
<dbReference type="Pfam" id="PF02631">
    <property type="entry name" value="RecX_HTH2"/>
    <property type="match status" value="1"/>
</dbReference>
<dbReference type="EMBL" id="CP011307">
    <property type="protein sequence ID" value="ALP94658.1"/>
    <property type="molecule type" value="Genomic_DNA"/>
</dbReference>
<dbReference type="Proteomes" id="UP000064844">
    <property type="component" value="Chromosome"/>
</dbReference>
<dbReference type="HAMAP" id="MF_01114">
    <property type="entry name" value="RecX"/>
    <property type="match status" value="1"/>
</dbReference>
<evidence type="ECO:0000313" key="8">
    <source>
        <dbReference type="EMBL" id="ALP94658.1"/>
    </source>
</evidence>
<dbReference type="RefSeq" id="WP_058118073.1">
    <property type="nucleotide sequence ID" value="NZ_CP011307.1"/>
</dbReference>